<dbReference type="GeneID" id="136084169"/>
<protein>
    <submittedName>
        <fullName evidence="4">Uncharacterized protein LOC136084169</fullName>
    </submittedName>
</protein>
<organism evidence="3 4">
    <name type="scientific">Hydra vulgaris</name>
    <name type="common">Hydra</name>
    <name type="synonym">Hydra attenuata</name>
    <dbReference type="NCBI Taxonomy" id="6087"/>
    <lineage>
        <taxon>Eukaryota</taxon>
        <taxon>Metazoa</taxon>
        <taxon>Cnidaria</taxon>
        <taxon>Hydrozoa</taxon>
        <taxon>Hydroidolina</taxon>
        <taxon>Anthoathecata</taxon>
        <taxon>Aplanulata</taxon>
        <taxon>Hydridae</taxon>
        <taxon>Hydra</taxon>
    </lineage>
</organism>
<keyword evidence="1" id="KW-0812">Transmembrane</keyword>
<evidence type="ECO:0000259" key="2">
    <source>
        <dbReference type="Pfam" id="PF14214"/>
    </source>
</evidence>
<gene>
    <name evidence="4" type="primary">LOC136084169</name>
</gene>
<evidence type="ECO:0000313" key="3">
    <source>
        <dbReference type="Proteomes" id="UP001652625"/>
    </source>
</evidence>
<evidence type="ECO:0000256" key="1">
    <source>
        <dbReference type="SAM" id="Phobius"/>
    </source>
</evidence>
<name>A0ABM4CF97_HYDVU</name>
<keyword evidence="1" id="KW-0472">Membrane</keyword>
<keyword evidence="3" id="KW-1185">Reference proteome</keyword>
<sequence>MNHGPSCFRICGQVFHRFGNSRPNQDVPPTYCQLYIYDPLAAVNFRIKQRGHNVCLNDLMFRLQTIISEENSFALVFKNMAKVVDEEIRQAALEGRSVSVVKMSLLEGHNRRRYYLPLHNEVAVVFVAEDGAPPASKEVVIYPRGHPLQTISSMSINMIMPTSITRGVMLVGIINWFTTLNVLHWLEIMLHYLSITIINFQLVNFFSLLFYGKKLFQQYAVYAYVKIEGQRLGFIRNSQNKLRSEQNDVLHKHINNLGNDHIVRPGRVVVLPSSYVGSPRALK</sequence>
<dbReference type="InterPro" id="IPR025476">
    <property type="entry name" value="Helitron_helicase-like"/>
</dbReference>
<feature type="domain" description="Helitron helicase-like" evidence="2">
    <location>
        <begin position="208"/>
        <end position="281"/>
    </location>
</feature>
<dbReference type="PANTHER" id="PTHR45786">
    <property type="entry name" value="DNA BINDING PROTEIN-LIKE"/>
    <property type="match status" value="1"/>
</dbReference>
<accession>A0ABM4CF97</accession>
<keyword evidence="1" id="KW-1133">Transmembrane helix</keyword>
<dbReference type="Proteomes" id="UP001652625">
    <property type="component" value="Chromosome 08"/>
</dbReference>
<reference evidence="4" key="1">
    <citation type="submission" date="2025-08" db="UniProtKB">
        <authorList>
            <consortium name="RefSeq"/>
        </authorList>
    </citation>
    <scope>IDENTIFICATION</scope>
</reference>
<dbReference type="Pfam" id="PF14214">
    <property type="entry name" value="Helitron_like_N"/>
    <property type="match status" value="1"/>
</dbReference>
<dbReference type="PANTHER" id="PTHR45786:SF74">
    <property type="entry name" value="ATP-DEPENDENT DNA HELICASE"/>
    <property type="match status" value="1"/>
</dbReference>
<feature type="transmembrane region" description="Helical" evidence="1">
    <location>
        <begin position="192"/>
        <end position="211"/>
    </location>
</feature>
<proteinExistence type="predicted"/>
<evidence type="ECO:0000313" key="4">
    <source>
        <dbReference type="RefSeq" id="XP_065660373.1"/>
    </source>
</evidence>
<dbReference type="RefSeq" id="XP_065660373.1">
    <property type="nucleotide sequence ID" value="XM_065804301.1"/>
</dbReference>
<feature type="transmembrane region" description="Helical" evidence="1">
    <location>
        <begin position="167"/>
        <end position="186"/>
    </location>
</feature>